<keyword evidence="2" id="KW-1133">Transmembrane helix</keyword>
<protein>
    <submittedName>
        <fullName evidence="3">Uncharacterized protein</fullName>
    </submittedName>
</protein>
<accession>A0ABW9NX57</accession>
<proteinExistence type="predicted"/>
<comment type="caution">
    <text evidence="3">The sequence shown here is derived from an EMBL/GenBank/DDBJ whole genome shotgun (WGS) entry which is preliminary data.</text>
</comment>
<evidence type="ECO:0000313" key="4">
    <source>
        <dbReference type="Proteomes" id="UP000460558"/>
    </source>
</evidence>
<keyword evidence="4" id="KW-1185">Reference proteome</keyword>
<gene>
    <name evidence="3" type="ORF">FFZ77_19440</name>
</gene>
<evidence type="ECO:0000313" key="3">
    <source>
        <dbReference type="EMBL" id="MQS37721.1"/>
    </source>
</evidence>
<organism evidence="3 4">
    <name type="scientific">Streptomyces katsurahamanus</name>
    <dbReference type="NCBI Taxonomy" id="2577098"/>
    <lineage>
        <taxon>Bacteria</taxon>
        <taxon>Bacillati</taxon>
        <taxon>Actinomycetota</taxon>
        <taxon>Actinomycetes</taxon>
        <taxon>Kitasatosporales</taxon>
        <taxon>Streptomycetaceae</taxon>
        <taxon>Streptomyces</taxon>
    </lineage>
</organism>
<sequence length="243" mass="25334">MKRTRVKSLIQQANPAPRPALNEDRAELREGLAALVGREPGTGVPEPPAARPARSVRPYRRGALFAGLALGAATAVAMVAVITLDNSDGREPGQVAAGEPTRENDSAGGVVPDEFSYPTTAELEGAADLIVRARPGEGRETDLDGYAASTTLTPAKVLATAKGEVAGKSIQIAHTTPGSGPETTALTKSKEYVLLLDRQDDGRYTLVNTTQGAYEVTRGRAVAGEDNDVPLSRDVANALGLEP</sequence>
<evidence type="ECO:0000256" key="2">
    <source>
        <dbReference type="SAM" id="Phobius"/>
    </source>
</evidence>
<dbReference type="Proteomes" id="UP000460558">
    <property type="component" value="Unassembled WGS sequence"/>
</dbReference>
<dbReference type="EMBL" id="VDEQ01000210">
    <property type="protein sequence ID" value="MQS37721.1"/>
    <property type="molecule type" value="Genomic_DNA"/>
</dbReference>
<name>A0ABW9NX57_9ACTN</name>
<keyword evidence="2" id="KW-0472">Membrane</keyword>
<feature type="region of interest" description="Disordered" evidence="1">
    <location>
        <begin position="87"/>
        <end position="113"/>
    </location>
</feature>
<feature type="transmembrane region" description="Helical" evidence="2">
    <location>
        <begin position="63"/>
        <end position="84"/>
    </location>
</feature>
<keyword evidence="2" id="KW-0812">Transmembrane</keyword>
<reference evidence="3 4" key="1">
    <citation type="submission" date="2019-06" db="EMBL/GenBank/DDBJ databases">
        <title>Comparative genomics and metabolomics analyses of clavulanic acid producing Streptomyces species provides insight into specialized metabolism and evolution of beta-lactam biosynthetic gene clusters.</title>
        <authorList>
            <person name="Moore M.A."/>
            <person name="Cruz-Morales P."/>
            <person name="Barona Gomez F."/>
            <person name="Kapil T."/>
        </authorList>
    </citation>
    <scope>NUCLEOTIDE SEQUENCE [LARGE SCALE GENOMIC DNA]</scope>
    <source>
        <strain evidence="3 4">T-272</strain>
    </source>
</reference>
<evidence type="ECO:0000256" key="1">
    <source>
        <dbReference type="SAM" id="MobiDB-lite"/>
    </source>
</evidence>